<keyword evidence="3" id="KW-1185">Reference proteome</keyword>
<dbReference type="RefSeq" id="WP_266149137.1">
    <property type="nucleotide sequence ID" value="NZ_CP064028.1"/>
</dbReference>
<protein>
    <recommendedName>
        <fullName evidence="4">Peptidase M61 catalytic domain-containing protein</fullName>
    </recommendedName>
</protein>
<evidence type="ECO:0000313" key="3">
    <source>
        <dbReference type="Proteomes" id="UP001595961"/>
    </source>
</evidence>
<dbReference type="PROSITE" id="PS51257">
    <property type="entry name" value="PROKAR_LIPOPROTEIN"/>
    <property type="match status" value="1"/>
</dbReference>
<evidence type="ECO:0000313" key="2">
    <source>
        <dbReference type="EMBL" id="MFC4527196.1"/>
    </source>
</evidence>
<evidence type="ECO:0008006" key="4">
    <source>
        <dbReference type="Google" id="ProtNLM"/>
    </source>
</evidence>
<reference evidence="3" key="1">
    <citation type="journal article" date="2019" name="Int. J. Syst. Evol. Microbiol.">
        <title>The Global Catalogue of Microorganisms (GCM) 10K type strain sequencing project: providing services to taxonomists for standard genome sequencing and annotation.</title>
        <authorList>
            <consortium name="The Broad Institute Genomics Platform"/>
            <consortium name="The Broad Institute Genome Sequencing Center for Infectious Disease"/>
            <person name="Wu L."/>
            <person name="Ma J."/>
        </authorList>
    </citation>
    <scope>NUCLEOTIDE SEQUENCE [LARGE SCALE GENOMIC DNA]</scope>
    <source>
        <strain evidence="3">CCM 4481</strain>
    </source>
</reference>
<comment type="caution">
    <text evidence="2">The sequence shown here is derived from an EMBL/GenBank/DDBJ whole genome shotgun (WGS) entry which is preliminary data.</text>
</comment>
<dbReference type="EMBL" id="JBHSGA010000017">
    <property type="protein sequence ID" value="MFC4527196.1"/>
    <property type="molecule type" value="Genomic_DNA"/>
</dbReference>
<dbReference type="Gene3D" id="1.10.390.10">
    <property type="entry name" value="Neutral Protease Domain 2"/>
    <property type="match status" value="1"/>
</dbReference>
<sequence length="324" mass="35230">MNRRQVLGVIVGGVAAACLPSIAVSAQSYDDARDVYAALRGRPDLKLAIGGGDIFVVFAEGSSALDRDRVAAWIQRSAVAVSTYFGRFPVQRVGLLVIGGEGDHVGPATTYGMESSAMRLHVGADASEAKFRNDWVLVHEMVHLALPNVPRRSEWLLEGNATYVEPIARAQAGQITPQEVWRWAVEDMSKGQPGPGDEGLDHTHTWGRTYWGGAMFWLLAEIAIYEKSAGRYRLQDALRAINRASGGNTTYWEVEQVLAAGDAAVRLDVLMALYNDMKDRPVHVDLDHALQQLGISEVDGDIRFDDGAPLAALRRSITAAPPRG</sequence>
<gene>
    <name evidence="2" type="ORF">ACFO5W_11190</name>
</gene>
<proteinExistence type="predicted"/>
<dbReference type="Proteomes" id="UP001595961">
    <property type="component" value="Unassembled WGS sequence"/>
</dbReference>
<name>A0ABV9C2P8_9GAMM</name>
<dbReference type="InterPro" id="IPR027268">
    <property type="entry name" value="Peptidase_M4/M1_CTD_sf"/>
</dbReference>
<evidence type="ECO:0000256" key="1">
    <source>
        <dbReference type="SAM" id="SignalP"/>
    </source>
</evidence>
<organism evidence="2 3">
    <name type="scientific">Dyella halodurans</name>
    <dbReference type="NCBI Taxonomy" id="1920171"/>
    <lineage>
        <taxon>Bacteria</taxon>
        <taxon>Pseudomonadati</taxon>
        <taxon>Pseudomonadota</taxon>
        <taxon>Gammaproteobacteria</taxon>
        <taxon>Lysobacterales</taxon>
        <taxon>Rhodanobacteraceae</taxon>
        <taxon>Dyella</taxon>
    </lineage>
</organism>
<feature type="signal peptide" evidence="1">
    <location>
        <begin position="1"/>
        <end position="26"/>
    </location>
</feature>
<accession>A0ABV9C2P8</accession>
<feature type="chain" id="PRO_5046124207" description="Peptidase M61 catalytic domain-containing protein" evidence="1">
    <location>
        <begin position="27"/>
        <end position="324"/>
    </location>
</feature>
<keyword evidence="1" id="KW-0732">Signal</keyword>